<dbReference type="GeneID" id="301841373"/>
<name>A0AAE9ZP08_9CAUD</name>
<dbReference type="RefSeq" id="YP_012787042.1">
    <property type="nucleotide sequence ID" value="NC_111487.1"/>
</dbReference>
<dbReference type="PROSITE" id="PS51257">
    <property type="entry name" value="PROKAR_LIPOPROTEIN"/>
    <property type="match status" value="1"/>
</dbReference>
<protein>
    <recommendedName>
        <fullName evidence="3">Lipoprotein</fullName>
    </recommendedName>
</protein>
<evidence type="ECO:0008006" key="3">
    <source>
        <dbReference type="Google" id="ProtNLM"/>
    </source>
</evidence>
<keyword evidence="2" id="KW-1185">Reference proteome</keyword>
<accession>A0AAE9ZP08</accession>
<gene>
    <name evidence="1" type="ORF">PJM41_0061</name>
</gene>
<evidence type="ECO:0000313" key="1">
    <source>
        <dbReference type="EMBL" id="WDR22146.1"/>
    </source>
</evidence>
<organism evidence="1 2">
    <name type="scientific">Salmonella phage vB_SenS_UTK0009</name>
    <dbReference type="NCBI Taxonomy" id="3028908"/>
    <lineage>
        <taxon>Viruses</taxon>
        <taxon>Duplodnaviria</taxon>
        <taxon>Heunggongvirae</taxon>
        <taxon>Uroviricota</taxon>
        <taxon>Caudoviricetes</taxon>
        <taxon>Demerecviridae</taxon>
        <taxon>Markadamsvirinae</taxon>
        <taxon>Epseptimavirus</taxon>
        <taxon>Epseptimavirus UTK0009</taxon>
    </lineage>
</organism>
<evidence type="ECO:0000313" key="2">
    <source>
        <dbReference type="Proteomes" id="UP001216229"/>
    </source>
</evidence>
<proteinExistence type="predicted"/>
<dbReference type="EMBL" id="OQ359889">
    <property type="protein sequence ID" value="WDR22146.1"/>
    <property type="molecule type" value="Genomic_DNA"/>
</dbReference>
<reference evidence="1 2" key="1">
    <citation type="submission" date="2023-01" db="EMBL/GenBank/DDBJ databases">
        <title>Characterization of a Diverse Collection of Salmonella Phages Isolated from Tennessee Wastewater.</title>
        <authorList>
            <person name="Bryan D.W."/>
            <person name="Hudson L.K."/>
            <person name="Wang J."/>
            <person name="Denes T.G."/>
        </authorList>
    </citation>
    <scope>NUCLEOTIDE SEQUENCE [LARGE SCALE GENOMIC DNA]</scope>
</reference>
<dbReference type="Proteomes" id="UP001216229">
    <property type="component" value="Segment"/>
</dbReference>
<sequence>MKYLVLIAALALTGCTIGPSADCTVTVRDGYGGTKTLEVSAIRGHGSLVEYKVNGAYTGGWISDRTILSTTCTR</sequence>